<organism evidence="2 3">
    <name type="scientific">Lactobacillus johnsonii (strain CNCM I-12250 / La1 / NCC 533)</name>
    <dbReference type="NCBI Taxonomy" id="257314"/>
    <lineage>
        <taxon>Bacteria</taxon>
        <taxon>Bacillati</taxon>
        <taxon>Bacillota</taxon>
        <taxon>Bacilli</taxon>
        <taxon>Lactobacillales</taxon>
        <taxon>Lactobacillaceae</taxon>
        <taxon>Lactobacillus</taxon>
    </lineage>
</organism>
<dbReference type="InterPro" id="IPR001387">
    <property type="entry name" value="Cro/C1-type_HTH"/>
</dbReference>
<proteinExistence type="predicted"/>
<dbReference type="PROSITE" id="PS50943">
    <property type="entry name" value="HTH_CROC1"/>
    <property type="match status" value="1"/>
</dbReference>
<dbReference type="SMART" id="SM00530">
    <property type="entry name" value="HTH_XRE"/>
    <property type="match status" value="1"/>
</dbReference>
<dbReference type="CDD" id="cd00093">
    <property type="entry name" value="HTH_XRE"/>
    <property type="match status" value="1"/>
</dbReference>
<evidence type="ECO:0000313" key="3">
    <source>
        <dbReference type="Proteomes" id="UP000000581"/>
    </source>
</evidence>
<sequence length="92" mass="10973">MKMKKDDLTIKAFIYTERNHNMSWQRVEEVLQIKNISLKSLSIKSGLNYENLRNYRYKHYEPTFKTMCKIADALGVSLDELRGDKDEVNTRR</sequence>
<protein>
    <submittedName>
        <fullName evidence="2">Lj965 prophage protein with HTH domain</fullName>
    </submittedName>
</protein>
<dbReference type="SUPFAM" id="SSF47413">
    <property type="entry name" value="lambda repressor-like DNA-binding domains"/>
    <property type="match status" value="1"/>
</dbReference>
<dbReference type="Proteomes" id="UP000000581">
    <property type="component" value="Chromosome"/>
</dbReference>
<evidence type="ECO:0000259" key="1">
    <source>
        <dbReference type="PROSITE" id="PS50943"/>
    </source>
</evidence>
<dbReference type="KEGG" id="ljo:LJ_0296"/>
<dbReference type="RefSeq" id="WP_011161480.1">
    <property type="nucleotide sequence ID" value="NC_005362.1"/>
</dbReference>
<dbReference type="InterPro" id="IPR010982">
    <property type="entry name" value="Lambda_DNA-bd_dom_sf"/>
</dbReference>
<accession>Q65PV9</accession>
<feature type="domain" description="HTH cro/C1-type" evidence="1">
    <location>
        <begin position="27"/>
        <end position="81"/>
    </location>
</feature>
<dbReference type="Gene3D" id="1.10.260.40">
    <property type="entry name" value="lambda repressor-like DNA-binding domains"/>
    <property type="match status" value="1"/>
</dbReference>
<dbReference type="EMBL" id="AE017198">
    <property type="protein sequence ID" value="AAS08280.1"/>
    <property type="molecule type" value="Genomic_DNA"/>
</dbReference>
<dbReference type="GO" id="GO:0003677">
    <property type="term" value="F:DNA binding"/>
    <property type="evidence" value="ECO:0007669"/>
    <property type="project" value="InterPro"/>
</dbReference>
<reference evidence="2 3" key="1">
    <citation type="journal article" date="2004" name="Proc. Natl. Acad. Sci. U.S.A.">
        <title>The genome sequence of the probiotic intestinal bacterium Lactobacillus johnsonii NCC 533.</title>
        <authorList>
            <person name="Pridmore R.D."/>
            <person name="Berger B."/>
            <person name="Desiere F."/>
            <person name="Vilanova D."/>
            <person name="Barretto C."/>
            <person name="Pittet A.-C."/>
            <person name="Zwahlen M.-C."/>
            <person name="Rouvet M."/>
            <person name="Altermann E."/>
            <person name="Barrangou R."/>
            <person name="Mollet B."/>
            <person name="Mercenier A."/>
            <person name="Klaenhammer T."/>
            <person name="Arigoni F."/>
            <person name="Schell M.A."/>
        </authorList>
    </citation>
    <scope>NUCLEOTIDE SEQUENCE [LARGE SCALE GENOMIC DNA]</scope>
    <source>
        <strain evidence="3">CNCM I-1225 / La1 / NCC 533</strain>
    </source>
</reference>
<gene>
    <name evidence="2" type="ordered locus">LJ_0296</name>
</gene>
<dbReference type="HOGENOM" id="CLU_066192_50_0_9"/>
<evidence type="ECO:0000313" key="2">
    <source>
        <dbReference type="EMBL" id="AAS08280.1"/>
    </source>
</evidence>
<dbReference type="Pfam" id="PF13443">
    <property type="entry name" value="HTH_26"/>
    <property type="match status" value="1"/>
</dbReference>
<dbReference type="AlphaFoldDB" id="Q65PV9"/>
<name>Q65PV9_LACJO</name>
<dbReference type="eggNOG" id="COG1476">
    <property type="taxonomic scope" value="Bacteria"/>
</dbReference>